<proteinExistence type="predicted"/>
<gene>
    <name evidence="1" type="ORF">LCGC14_0735380</name>
</gene>
<protein>
    <submittedName>
        <fullName evidence="1">Uncharacterized protein</fullName>
    </submittedName>
</protein>
<accession>A0A0F9TFL8</accession>
<organism evidence="1">
    <name type="scientific">marine sediment metagenome</name>
    <dbReference type="NCBI Taxonomy" id="412755"/>
    <lineage>
        <taxon>unclassified sequences</taxon>
        <taxon>metagenomes</taxon>
        <taxon>ecological metagenomes</taxon>
    </lineage>
</organism>
<sequence length="76" mass="8679">MDRVTLLRAGDVVEIRNSMPAENRPNIEGYLDSAWRAGFKHACSEAGIPVPEWAASHPREREPEWKKVANMEKYRG</sequence>
<dbReference type="EMBL" id="LAZR01001715">
    <property type="protein sequence ID" value="KKN40258.1"/>
    <property type="molecule type" value="Genomic_DNA"/>
</dbReference>
<evidence type="ECO:0000313" key="1">
    <source>
        <dbReference type="EMBL" id="KKN40258.1"/>
    </source>
</evidence>
<name>A0A0F9TFL8_9ZZZZ</name>
<comment type="caution">
    <text evidence="1">The sequence shown here is derived from an EMBL/GenBank/DDBJ whole genome shotgun (WGS) entry which is preliminary data.</text>
</comment>
<dbReference type="AlphaFoldDB" id="A0A0F9TFL8"/>
<reference evidence="1" key="1">
    <citation type="journal article" date="2015" name="Nature">
        <title>Complex archaea that bridge the gap between prokaryotes and eukaryotes.</title>
        <authorList>
            <person name="Spang A."/>
            <person name="Saw J.H."/>
            <person name="Jorgensen S.L."/>
            <person name="Zaremba-Niedzwiedzka K."/>
            <person name="Martijn J."/>
            <person name="Lind A.E."/>
            <person name="van Eijk R."/>
            <person name="Schleper C."/>
            <person name="Guy L."/>
            <person name="Ettema T.J."/>
        </authorList>
    </citation>
    <scope>NUCLEOTIDE SEQUENCE</scope>
</reference>